<dbReference type="Pfam" id="PF01077">
    <property type="entry name" value="NIR_SIR"/>
    <property type="match status" value="1"/>
</dbReference>
<dbReference type="Gene3D" id="3.30.413.10">
    <property type="entry name" value="Sulfite Reductase Hemoprotein, domain 1"/>
    <property type="match status" value="2"/>
</dbReference>
<dbReference type="InterPro" id="IPR006067">
    <property type="entry name" value="NO2/SO3_Rdtase_4Fe4S_dom"/>
</dbReference>
<dbReference type="EMBL" id="JARUJP010000013">
    <property type="protein sequence ID" value="MDW8801878.1"/>
    <property type="molecule type" value="Genomic_DNA"/>
</dbReference>
<evidence type="ECO:0000256" key="6">
    <source>
        <dbReference type="ARBA" id="ARBA00023014"/>
    </source>
</evidence>
<feature type="domain" description="Nitrite/sulphite reductase 4Fe-4S" evidence="7">
    <location>
        <begin position="117"/>
        <end position="270"/>
    </location>
</feature>
<keyword evidence="4 9" id="KW-0560">Oxidoreductase</keyword>
<keyword evidence="1" id="KW-0004">4Fe-4S</keyword>
<keyword evidence="3" id="KW-0479">Metal-binding</keyword>
<keyword evidence="2" id="KW-0349">Heme</keyword>
<evidence type="ECO:0000256" key="2">
    <source>
        <dbReference type="ARBA" id="ARBA00022617"/>
    </source>
</evidence>
<dbReference type="RefSeq" id="WP_318798286.1">
    <property type="nucleotide sequence ID" value="NZ_JARUJP010000013.1"/>
</dbReference>
<evidence type="ECO:0000259" key="8">
    <source>
        <dbReference type="Pfam" id="PF03460"/>
    </source>
</evidence>
<evidence type="ECO:0000256" key="3">
    <source>
        <dbReference type="ARBA" id="ARBA00022723"/>
    </source>
</evidence>
<feature type="domain" description="Nitrite/Sulfite reductase ferredoxin-like" evidence="8">
    <location>
        <begin position="315"/>
        <end position="377"/>
    </location>
</feature>
<dbReference type="Gene3D" id="3.90.480.10">
    <property type="entry name" value="Sulfite Reductase Hemoprotein,Domain 2"/>
    <property type="match status" value="1"/>
</dbReference>
<organism evidence="9 10">
    <name type="scientific">Clostridium tanneri</name>
    <dbReference type="NCBI Taxonomy" id="3037988"/>
    <lineage>
        <taxon>Bacteria</taxon>
        <taxon>Bacillati</taxon>
        <taxon>Bacillota</taxon>
        <taxon>Clostridia</taxon>
        <taxon>Eubacteriales</taxon>
        <taxon>Clostridiaceae</taxon>
        <taxon>Clostridium</taxon>
    </lineage>
</organism>
<proteinExistence type="predicted"/>
<gene>
    <name evidence="9" type="ORF">P8V03_12045</name>
</gene>
<dbReference type="InterPro" id="IPR036136">
    <property type="entry name" value="Nit/Sulf_reduc_fer-like_dom_sf"/>
</dbReference>
<accession>A0ABU4JVC5</accession>
<protein>
    <submittedName>
        <fullName evidence="9">Nitrite/sulfite reductase</fullName>
        <ecNumber evidence="9">1.8.7.1</ecNumber>
    </submittedName>
</protein>
<dbReference type="SUPFAM" id="SSF56014">
    <property type="entry name" value="Nitrite and sulphite reductase 4Fe-4S domain-like"/>
    <property type="match status" value="2"/>
</dbReference>
<dbReference type="InterPro" id="IPR045854">
    <property type="entry name" value="NO2/SO3_Rdtase_4Fe4S_sf"/>
</dbReference>
<evidence type="ECO:0000256" key="1">
    <source>
        <dbReference type="ARBA" id="ARBA00022485"/>
    </source>
</evidence>
<evidence type="ECO:0000259" key="7">
    <source>
        <dbReference type="Pfam" id="PF01077"/>
    </source>
</evidence>
<dbReference type="GO" id="GO:0050311">
    <property type="term" value="F:sulfite reductase (ferredoxin) activity"/>
    <property type="evidence" value="ECO:0007669"/>
    <property type="project" value="UniProtKB-EC"/>
</dbReference>
<evidence type="ECO:0000256" key="4">
    <source>
        <dbReference type="ARBA" id="ARBA00023002"/>
    </source>
</evidence>
<evidence type="ECO:0000313" key="10">
    <source>
        <dbReference type="Proteomes" id="UP001281656"/>
    </source>
</evidence>
<feature type="domain" description="Nitrite/Sulfite reductase ferredoxin-like" evidence="8">
    <location>
        <begin position="42"/>
        <end position="106"/>
    </location>
</feature>
<evidence type="ECO:0000256" key="5">
    <source>
        <dbReference type="ARBA" id="ARBA00023004"/>
    </source>
</evidence>
<keyword evidence="10" id="KW-1185">Reference proteome</keyword>
<dbReference type="EC" id="1.8.7.1" evidence="9"/>
<reference evidence="9 10" key="1">
    <citation type="submission" date="2023-04" db="EMBL/GenBank/DDBJ databases">
        <title>Clostridium tannerae sp. nov., isolated from the fecal material of an alpaca.</title>
        <authorList>
            <person name="Miller S."/>
            <person name="Hendry M."/>
            <person name="King J."/>
            <person name="Sankaranarayanan K."/>
            <person name="Lawson P.A."/>
        </authorList>
    </citation>
    <scope>NUCLEOTIDE SEQUENCE [LARGE SCALE GENOMIC DNA]</scope>
    <source>
        <strain evidence="9 10">A1-XYC3</strain>
    </source>
</reference>
<comment type="caution">
    <text evidence="9">The sequence shown here is derived from an EMBL/GenBank/DDBJ whole genome shotgun (WGS) entry which is preliminary data.</text>
</comment>
<dbReference type="Pfam" id="PF03460">
    <property type="entry name" value="NIR_SIR_ferr"/>
    <property type="match status" value="2"/>
</dbReference>
<dbReference type="PANTHER" id="PTHR32439">
    <property type="entry name" value="FERREDOXIN--NITRITE REDUCTASE, CHLOROPLASTIC"/>
    <property type="match status" value="1"/>
</dbReference>
<dbReference type="InterPro" id="IPR005117">
    <property type="entry name" value="NiRdtase/SiRdtase_haem-b_fer"/>
</dbReference>
<keyword evidence="6" id="KW-0411">Iron-sulfur</keyword>
<dbReference type="Proteomes" id="UP001281656">
    <property type="component" value="Unassembled WGS sequence"/>
</dbReference>
<dbReference type="InterPro" id="IPR051329">
    <property type="entry name" value="NIR_SIR_4Fe-4S"/>
</dbReference>
<dbReference type="SUPFAM" id="SSF55124">
    <property type="entry name" value="Nitrite/Sulfite reductase N-terminal domain-like"/>
    <property type="match status" value="2"/>
</dbReference>
<name>A0ABU4JVC5_9CLOT</name>
<evidence type="ECO:0000313" key="9">
    <source>
        <dbReference type="EMBL" id="MDW8801878.1"/>
    </source>
</evidence>
<dbReference type="PANTHER" id="PTHR32439:SF9">
    <property type="entry name" value="BLR3264 PROTEIN"/>
    <property type="match status" value="1"/>
</dbReference>
<keyword evidence="5" id="KW-0408">Iron</keyword>
<sequence>MIQITDKILKSIDEFKESAELCDRDELDVSEYRKRIVAMGVYKQRVKGTYMVRLRATGGVIELNQLKSISEASKRYGYRRMHFTTRQDIQFQALPIDSIYSIMKEVIKVGITTKGACGDTVRNVGCSPLSGVSIDEVFDVTPYVKGVINHLMKDPTALQLPRKYKIAFSNTPEDTGNATMADLGFIAKINNGVKGFEVYGGGGFGGRPRMSLKLADFIEDKDVLYYAQAMKEVFEKEGDRTNRHQARIRYIVHRLGEENFLQLFNSQLQKVKEEIDLDFKIDEKDIRIDQEPIQTVEEVRRTMESNQQYKNILFAQKQLGYYSVYIHPQGGNIAAEDLDRILQFLDTLVYRVSIRLTTTQGFVIRDLKEKDAMELINLTLNISSGHNIDNSVSCIGHATCSLGLCLSQNLLEAIRDIFSGVDERIKSALPKLFISGCPNSCGQHQQGMIGLSGRGKRTEDGLVPAYAVSFGGKLGAGIAKIGEVYGDIPAKKIPAFLLELAALKADLSFEDFEEFLENKSQEIKELIDKHSSLESFNENPDLYYDFGADEKFGVKK</sequence>